<dbReference type="AlphaFoldDB" id="I3Y953"/>
<dbReference type="EC" id="2.1.1.72" evidence="2"/>
<keyword evidence="4 8" id="KW-0808">Transferase</keyword>
<dbReference type="GO" id="GO:0003677">
    <property type="term" value="F:DNA binding"/>
    <property type="evidence" value="ECO:0007669"/>
    <property type="project" value="InterPro"/>
</dbReference>
<evidence type="ECO:0000259" key="7">
    <source>
        <dbReference type="Pfam" id="PF02384"/>
    </source>
</evidence>
<dbReference type="GO" id="GO:0009307">
    <property type="term" value="P:DNA restriction-modification system"/>
    <property type="evidence" value="ECO:0007669"/>
    <property type="project" value="UniProtKB-KW"/>
</dbReference>
<dbReference type="RefSeq" id="WP_014777987.1">
    <property type="nucleotide sequence ID" value="NC_018012.1"/>
</dbReference>
<dbReference type="InterPro" id="IPR002052">
    <property type="entry name" value="DNA_methylase_N6_adenine_CS"/>
</dbReference>
<dbReference type="HOGENOM" id="CLU_007039_0_0_6"/>
<evidence type="ECO:0000256" key="6">
    <source>
        <dbReference type="ARBA" id="ARBA00047942"/>
    </source>
</evidence>
<dbReference type="eggNOG" id="COG0286">
    <property type="taxonomic scope" value="Bacteria"/>
</dbReference>
<dbReference type="STRING" id="765911.Thivi_1525"/>
<proteinExistence type="inferred from homology"/>
<evidence type="ECO:0000313" key="8">
    <source>
        <dbReference type="EMBL" id="AFL73521.1"/>
    </source>
</evidence>
<comment type="catalytic activity">
    <reaction evidence="6">
        <text>a 2'-deoxyadenosine in DNA + S-adenosyl-L-methionine = an N(6)-methyl-2'-deoxyadenosine in DNA + S-adenosyl-L-homocysteine + H(+)</text>
        <dbReference type="Rhea" id="RHEA:15197"/>
        <dbReference type="Rhea" id="RHEA-COMP:12418"/>
        <dbReference type="Rhea" id="RHEA-COMP:12419"/>
        <dbReference type="ChEBI" id="CHEBI:15378"/>
        <dbReference type="ChEBI" id="CHEBI:57856"/>
        <dbReference type="ChEBI" id="CHEBI:59789"/>
        <dbReference type="ChEBI" id="CHEBI:90615"/>
        <dbReference type="ChEBI" id="CHEBI:90616"/>
        <dbReference type="EC" id="2.1.1.72"/>
    </reaction>
</comment>
<dbReference type="OrthoDB" id="9782445at2"/>
<comment type="similarity">
    <text evidence="1">Belongs to the N(4)/N(6)-methyltransferase family.</text>
</comment>
<protein>
    <recommendedName>
        <fullName evidence="2">site-specific DNA-methyltransferase (adenine-specific)</fullName>
        <ecNumber evidence="2">2.1.1.72</ecNumber>
    </recommendedName>
</protein>
<reference evidence="8 9" key="1">
    <citation type="submission" date="2012-06" db="EMBL/GenBank/DDBJ databases">
        <title>Complete sequence of Thiocystis violascens DSM 198.</title>
        <authorList>
            <consortium name="US DOE Joint Genome Institute"/>
            <person name="Lucas S."/>
            <person name="Han J."/>
            <person name="Lapidus A."/>
            <person name="Cheng J.-F."/>
            <person name="Goodwin L."/>
            <person name="Pitluck S."/>
            <person name="Peters L."/>
            <person name="Ovchinnikova G."/>
            <person name="Teshima H."/>
            <person name="Detter J.C."/>
            <person name="Han C."/>
            <person name="Tapia R."/>
            <person name="Land M."/>
            <person name="Hauser L."/>
            <person name="Kyrpides N."/>
            <person name="Ivanova N."/>
            <person name="Pagani I."/>
            <person name="Vogl K."/>
            <person name="Liu Z."/>
            <person name="Frigaard N.-U."/>
            <person name="Bryant D."/>
            <person name="Woyke T."/>
        </authorList>
    </citation>
    <scope>NUCLEOTIDE SEQUENCE [LARGE SCALE GENOMIC DNA]</scope>
    <source>
        <strain evidence="9">ATCC 17096 / DSM 198 / 6111</strain>
    </source>
</reference>
<dbReference type="InterPro" id="IPR050953">
    <property type="entry name" value="N4_N6_ade-DNA_methylase"/>
</dbReference>
<dbReference type="Gene3D" id="3.40.50.150">
    <property type="entry name" value="Vaccinia Virus protein VP39"/>
    <property type="match status" value="1"/>
</dbReference>
<evidence type="ECO:0000256" key="1">
    <source>
        <dbReference type="ARBA" id="ARBA00006594"/>
    </source>
</evidence>
<dbReference type="InterPro" id="IPR003356">
    <property type="entry name" value="DNA_methylase_A-5"/>
</dbReference>
<dbReference type="GO" id="GO:0032259">
    <property type="term" value="P:methylation"/>
    <property type="evidence" value="ECO:0007669"/>
    <property type="project" value="UniProtKB-KW"/>
</dbReference>
<evidence type="ECO:0000256" key="4">
    <source>
        <dbReference type="ARBA" id="ARBA00022679"/>
    </source>
</evidence>
<keyword evidence="3 8" id="KW-0489">Methyltransferase</keyword>
<dbReference type="GO" id="GO:0009007">
    <property type="term" value="F:site-specific DNA-methyltransferase (adenine-specific) activity"/>
    <property type="evidence" value="ECO:0007669"/>
    <property type="project" value="UniProtKB-EC"/>
</dbReference>
<dbReference type="SUPFAM" id="SSF53335">
    <property type="entry name" value="S-adenosyl-L-methionine-dependent methyltransferases"/>
    <property type="match status" value="1"/>
</dbReference>
<dbReference type="KEGG" id="tvi:Thivi_1525"/>
<organism evidence="8 9">
    <name type="scientific">Thiocystis violascens (strain ATCC 17096 / DSM 198 / 6111)</name>
    <name type="common">Chromatium violascens</name>
    <dbReference type="NCBI Taxonomy" id="765911"/>
    <lineage>
        <taxon>Bacteria</taxon>
        <taxon>Pseudomonadati</taxon>
        <taxon>Pseudomonadota</taxon>
        <taxon>Gammaproteobacteria</taxon>
        <taxon>Chromatiales</taxon>
        <taxon>Chromatiaceae</taxon>
        <taxon>Thiocystis</taxon>
    </lineage>
</organism>
<keyword evidence="9" id="KW-1185">Reference proteome</keyword>
<dbReference type="PANTHER" id="PTHR33841:SF1">
    <property type="entry name" value="DNA METHYLTRANSFERASE A"/>
    <property type="match status" value="1"/>
</dbReference>
<evidence type="ECO:0000313" key="9">
    <source>
        <dbReference type="Proteomes" id="UP000006062"/>
    </source>
</evidence>
<dbReference type="EMBL" id="CP003154">
    <property type="protein sequence ID" value="AFL73521.1"/>
    <property type="molecule type" value="Genomic_DNA"/>
</dbReference>
<dbReference type="PROSITE" id="PS00092">
    <property type="entry name" value="N6_MTASE"/>
    <property type="match status" value="1"/>
</dbReference>
<gene>
    <name evidence="8" type="ordered locus">Thivi_1525</name>
</gene>
<feature type="domain" description="DNA methylase adenine-specific" evidence="7">
    <location>
        <begin position="276"/>
        <end position="568"/>
    </location>
</feature>
<dbReference type="InterPro" id="IPR029063">
    <property type="entry name" value="SAM-dependent_MTases_sf"/>
</dbReference>
<sequence>MIDLNLLIDRYGANPAGLIRFGADDSPDLLPYTTLVAPRNGDAAADLNALAGVYEWQDNPLMFLVDGDMIDGDGARLGRIRRRIALRGDTPYLGVIEAGRLTVYRVALDSKPIEHSAVDLRSAAPVLFPYLANERPRAAIARRQWISELILRLLKDALHELIAAGLSDTDAISLGGRALFARFLGDRGMIPESLAAPDAVHSLFDDPTKAATTSTWLDATFNGDFLPLSPGRPERMPKAAFATLSDIMRRAPHGQLFLGWQERWDYLDFSQIPVGVLSQAYEGYLRTHRANDQKKQGGYYTPRPIAEVLVRGALVALRAEGRAHTARILDPAVGGGVFLITAFRQLVAEHWTATGVRPDTGALREILYNQLTGFDIDEAALRFAALGLYLCAIELDPRPEPLAKLRFENLRGRVLYKVGDLNANEGDGRLGSLGSAVGIEHAGQYDLVVGNPPWTGARRIPGWSQVRDQVTRIARARLGPDYPAPPIPNEVPDLAFLWRAMDWARHDGRVAFALHARLLFQQGDGMPKARSAIFSALDVTGIVNGADLRRQTNVWPTVSAPFCLLFARNRLPPPGAGFRFLNPRQEQAQNDAGVMRIDPTNAEAVSACQVIGRPTILKTLFRGTRLDLELLERIEAKGLPTLDQYWRHLFGEERHRARQTGNGYQRLRDSTKNPQSAACLIGLPELVIKGLMPLSIDVDRLPRFAQIEVHRVRQMAIYRGPLVIVQETPPADQCRIHASVSNVDTVYSQSYYGYSTAGHPAAHTLARFIVLLLGSRFSLWYALVTSGKFGVERDTIEKFTIDDIPVIPFEDLDAEARSRIDSLFSDVATADNDDQWGAVDSWVAHLLGLKERDIQVIADTLDCNLPFARNVRLSQTAVSIAQTEAFNQALTAALQPWGNRLGLTVSVTQVSPSEGVGSWQVLRVSTSGSGHHPSSADDNLDWAQIIRLADRMAAVEILHPDPGNRSVWIARLRQRRYWSLSQARILAQRIIGEQTAILFGEVLP</sequence>
<dbReference type="PANTHER" id="PTHR33841">
    <property type="entry name" value="DNA METHYLTRANSFERASE YEEA-RELATED"/>
    <property type="match status" value="1"/>
</dbReference>
<accession>I3Y953</accession>
<dbReference type="PRINTS" id="PR00507">
    <property type="entry name" value="N12N6MTFRASE"/>
</dbReference>
<keyword evidence="5" id="KW-0680">Restriction system</keyword>
<name>I3Y953_THIV6</name>
<evidence type="ECO:0000256" key="2">
    <source>
        <dbReference type="ARBA" id="ARBA00011900"/>
    </source>
</evidence>
<evidence type="ECO:0000256" key="3">
    <source>
        <dbReference type="ARBA" id="ARBA00022603"/>
    </source>
</evidence>
<evidence type="ECO:0000256" key="5">
    <source>
        <dbReference type="ARBA" id="ARBA00022747"/>
    </source>
</evidence>
<dbReference type="Pfam" id="PF02384">
    <property type="entry name" value="N6_Mtase"/>
    <property type="match status" value="1"/>
</dbReference>
<dbReference type="GO" id="GO:0008170">
    <property type="term" value="F:N-methyltransferase activity"/>
    <property type="evidence" value="ECO:0007669"/>
    <property type="project" value="InterPro"/>
</dbReference>
<dbReference type="Proteomes" id="UP000006062">
    <property type="component" value="Chromosome"/>
</dbReference>